<dbReference type="GO" id="GO:0006355">
    <property type="term" value="P:regulation of DNA-templated transcription"/>
    <property type="evidence" value="ECO:0007669"/>
    <property type="project" value="InterPro"/>
</dbReference>
<organism evidence="2">
    <name type="scientific">Kribbella sp. HUAS MG21</name>
    <dbReference type="NCBI Taxonomy" id="3160966"/>
    <lineage>
        <taxon>Bacteria</taxon>
        <taxon>Bacillati</taxon>
        <taxon>Actinomycetota</taxon>
        <taxon>Actinomycetes</taxon>
        <taxon>Propionibacteriales</taxon>
        <taxon>Kribbellaceae</taxon>
        <taxon>Kribbella</taxon>
    </lineage>
</organism>
<dbReference type="GO" id="GO:0003677">
    <property type="term" value="F:DNA binding"/>
    <property type="evidence" value="ECO:0007669"/>
    <property type="project" value="UniProtKB-KW"/>
</dbReference>
<dbReference type="SUPFAM" id="SSF47598">
    <property type="entry name" value="Ribbon-helix-helix"/>
    <property type="match status" value="1"/>
</dbReference>
<accession>A0AAU7T4D3</accession>
<reference evidence="2" key="1">
    <citation type="submission" date="2024-06" db="EMBL/GenBank/DDBJ databases">
        <title>Kribbella sp. strain HUAS MG21 genome sequences.</title>
        <authorList>
            <person name="Mo P."/>
        </authorList>
    </citation>
    <scope>NUCLEOTIDE SEQUENCE</scope>
    <source>
        <strain evidence="2">HUAS MG21</strain>
    </source>
</reference>
<dbReference type="InterPro" id="IPR010985">
    <property type="entry name" value="Ribbon_hlx_hlx"/>
</dbReference>
<dbReference type="InterPro" id="IPR053853">
    <property type="entry name" value="FitA-like_RHH"/>
</dbReference>
<keyword evidence="2" id="KW-0238">DNA-binding</keyword>
<protein>
    <submittedName>
        <fullName evidence="2">Arc family DNA-binding protein</fullName>
    </submittedName>
</protein>
<sequence length="81" mass="9055">MAAITVRSLDDEVKQRLRVRAAKHGRSMEAEVREILVDAVADEEEPKSWLLLLHERCAAIGGVELDIPPRTGGHRPVVEFD</sequence>
<dbReference type="RefSeq" id="WP_350274328.1">
    <property type="nucleotide sequence ID" value="NZ_CP158165.1"/>
</dbReference>
<name>A0AAU7T4D3_9ACTN</name>
<dbReference type="InterPro" id="IPR013321">
    <property type="entry name" value="Arc_rbn_hlx_hlx"/>
</dbReference>
<proteinExistence type="predicted"/>
<gene>
    <name evidence="2" type="ORF">ABN611_23210</name>
</gene>
<dbReference type="AlphaFoldDB" id="A0AAU7T4D3"/>
<dbReference type="Pfam" id="PF22513">
    <property type="entry name" value="FitA-like_RHH"/>
    <property type="match status" value="1"/>
</dbReference>
<dbReference type="Gene3D" id="1.10.1220.10">
    <property type="entry name" value="Met repressor-like"/>
    <property type="match status" value="1"/>
</dbReference>
<dbReference type="EMBL" id="CP158165">
    <property type="protein sequence ID" value="XBV21468.1"/>
    <property type="molecule type" value="Genomic_DNA"/>
</dbReference>
<evidence type="ECO:0000313" key="2">
    <source>
        <dbReference type="EMBL" id="XBV21468.1"/>
    </source>
</evidence>
<feature type="domain" description="Antitoxin FitA-like ribbon-helix-helix" evidence="1">
    <location>
        <begin position="2"/>
        <end position="40"/>
    </location>
</feature>
<evidence type="ECO:0000259" key="1">
    <source>
        <dbReference type="Pfam" id="PF22513"/>
    </source>
</evidence>